<dbReference type="InterPro" id="IPR005467">
    <property type="entry name" value="His_kinase_dom"/>
</dbReference>
<proteinExistence type="predicted"/>
<dbReference type="PROSITE" id="PS50109">
    <property type="entry name" value="HIS_KIN"/>
    <property type="match status" value="1"/>
</dbReference>
<dbReference type="SMART" id="SM00387">
    <property type="entry name" value="HATPase_c"/>
    <property type="match status" value="1"/>
</dbReference>
<evidence type="ECO:0000256" key="6">
    <source>
        <dbReference type="ARBA" id="ARBA00023012"/>
    </source>
</evidence>
<dbReference type="Pfam" id="PF00512">
    <property type="entry name" value="HisKA"/>
    <property type="match status" value="1"/>
</dbReference>
<reference evidence="8 9" key="1">
    <citation type="submission" date="2020-08" db="EMBL/GenBank/DDBJ databases">
        <title>A Genomic Blueprint of the Chicken Gut Microbiome.</title>
        <authorList>
            <person name="Gilroy R."/>
            <person name="Ravi A."/>
            <person name="Getino M."/>
            <person name="Pursley I."/>
            <person name="Horton D.L."/>
            <person name="Alikhan N.-F."/>
            <person name="Baker D."/>
            <person name="Gharbi K."/>
            <person name="Hall N."/>
            <person name="Watson M."/>
            <person name="Adriaenssens E.M."/>
            <person name="Foster-Nyarko E."/>
            <person name="Jarju S."/>
            <person name="Secka A."/>
            <person name="Antonio M."/>
            <person name="Oren A."/>
            <person name="Chaudhuri R."/>
            <person name="La Ragione R.M."/>
            <person name="Hildebrand F."/>
            <person name="Pallen M.J."/>
        </authorList>
    </citation>
    <scope>NUCLEOTIDE SEQUENCE [LARGE SCALE GENOMIC DNA]</scope>
    <source>
        <strain evidence="8 9">N37</strain>
    </source>
</reference>
<evidence type="ECO:0000313" key="8">
    <source>
        <dbReference type="EMBL" id="MBD8048058.1"/>
    </source>
</evidence>
<dbReference type="SUPFAM" id="SSF47384">
    <property type="entry name" value="Homodimeric domain of signal transducing histidine kinase"/>
    <property type="match status" value="1"/>
</dbReference>
<evidence type="ECO:0000256" key="4">
    <source>
        <dbReference type="ARBA" id="ARBA00022679"/>
    </source>
</evidence>
<dbReference type="EMBL" id="JACSQB010000110">
    <property type="protein sequence ID" value="MBD8048058.1"/>
    <property type="molecule type" value="Genomic_DNA"/>
</dbReference>
<keyword evidence="6" id="KW-0902">Two-component regulatory system</keyword>
<dbReference type="PANTHER" id="PTHR43711:SF26">
    <property type="entry name" value="SENSOR HISTIDINE KINASE RCSC"/>
    <property type="match status" value="1"/>
</dbReference>
<dbReference type="Proteomes" id="UP000627166">
    <property type="component" value="Unassembled WGS sequence"/>
</dbReference>
<organism evidence="8 9">
    <name type="scientific">Clostridium faecium</name>
    <dbReference type="NCBI Taxonomy" id="2762223"/>
    <lineage>
        <taxon>Bacteria</taxon>
        <taxon>Bacillati</taxon>
        <taxon>Bacillota</taxon>
        <taxon>Clostridia</taxon>
        <taxon>Eubacteriales</taxon>
        <taxon>Clostridiaceae</taxon>
        <taxon>Clostridium</taxon>
    </lineage>
</organism>
<evidence type="ECO:0000313" key="9">
    <source>
        <dbReference type="Proteomes" id="UP000627166"/>
    </source>
</evidence>
<evidence type="ECO:0000256" key="5">
    <source>
        <dbReference type="ARBA" id="ARBA00022777"/>
    </source>
</evidence>
<dbReference type="Gene3D" id="3.40.50.2300">
    <property type="match status" value="2"/>
</dbReference>
<comment type="caution">
    <text evidence="8">The sequence shown here is derived from an EMBL/GenBank/DDBJ whole genome shotgun (WGS) entry which is preliminary data.</text>
</comment>
<dbReference type="SUPFAM" id="SSF55874">
    <property type="entry name" value="ATPase domain of HSP90 chaperone/DNA topoisomerase II/histidine kinase"/>
    <property type="match status" value="1"/>
</dbReference>
<protein>
    <recommendedName>
        <fullName evidence="2">histidine kinase</fullName>
        <ecNumber evidence="2">2.7.13.3</ecNumber>
    </recommendedName>
</protein>
<dbReference type="Pfam" id="PF04392">
    <property type="entry name" value="ABC_sub_bind"/>
    <property type="match status" value="1"/>
</dbReference>
<dbReference type="InterPro" id="IPR036097">
    <property type="entry name" value="HisK_dim/P_sf"/>
</dbReference>
<dbReference type="InterPro" id="IPR007487">
    <property type="entry name" value="ABC_transpt-TYRBP-like"/>
</dbReference>
<evidence type="ECO:0000256" key="3">
    <source>
        <dbReference type="ARBA" id="ARBA00022553"/>
    </source>
</evidence>
<dbReference type="CDD" id="cd16922">
    <property type="entry name" value="HATPase_EvgS-ArcB-TorS-like"/>
    <property type="match status" value="1"/>
</dbReference>
<keyword evidence="3" id="KW-0597">Phosphoprotein</keyword>
<comment type="catalytic activity">
    <reaction evidence="1">
        <text>ATP + protein L-histidine = ADP + protein N-phospho-L-histidine.</text>
        <dbReference type="EC" id="2.7.13.3"/>
    </reaction>
</comment>
<dbReference type="CDD" id="cd00082">
    <property type="entry name" value="HisKA"/>
    <property type="match status" value="1"/>
</dbReference>
<accession>A0ABR8YUU8</accession>
<evidence type="ECO:0000256" key="2">
    <source>
        <dbReference type="ARBA" id="ARBA00012438"/>
    </source>
</evidence>
<dbReference type="SMART" id="SM00388">
    <property type="entry name" value="HisKA"/>
    <property type="match status" value="1"/>
</dbReference>
<dbReference type="InterPro" id="IPR003661">
    <property type="entry name" value="HisK_dim/P_dom"/>
</dbReference>
<dbReference type="InterPro" id="IPR003594">
    <property type="entry name" value="HATPase_dom"/>
</dbReference>
<evidence type="ECO:0000259" key="7">
    <source>
        <dbReference type="PROSITE" id="PS50109"/>
    </source>
</evidence>
<name>A0ABR8YUU8_9CLOT</name>
<evidence type="ECO:0000256" key="1">
    <source>
        <dbReference type="ARBA" id="ARBA00000085"/>
    </source>
</evidence>
<dbReference type="InterPro" id="IPR050736">
    <property type="entry name" value="Sensor_HK_Regulatory"/>
</dbReference>
<keyword evidence="5 8" id="KW-0418">Kinase</keyword>
<keyword evidence="9" id="KW-1185">Reference proteome</keyword>
<dbReference type="Gene3D" id="3.30.565.10">
    <property type="entry name" value="Histidine kinase-like ATPase, C-terminal domain"/>
    <property type="match status" value="1"/>
</dbReference>
<dbReference type="RefSeq" id="WP_191741013.1">
    <property type="nucleotide sequence ID" value="NZ_JACSQB010000110.1"/>
</dbReference>
<dbReference type="Gene3D" id="1.10.287.130">
    <property type="match status" value="1"/>
</dbReference>
<dbReference type="GO" id="GO:0016301">
    <property type="term" value="F:kinase activity"/>
    <property type="evidence" value="ECO:0007669"/>
    <property type="project" value="UniProtKB-KW"/>
</dbReference>
<dbReference type="InterPro" id="IPR004358">
    <property type="entry name" value="Sig_transdc_His_kin-like_C"/>
</dbReference>
<gene>
    <name evidence="8" type="ORF">H9637_13610</name>
</gene>
<keyword evidence="4" id="KW-0808">Transferase</keyword>
<dbReference type="EC" id="2.7.13.3" evidence="2"/>
<feature type="domain" description="Histidine kinase" evidence="7">
    <location>
        <begin position="406"/>
        <end position="629"/>
    </location>
</feature>
<dbReference type="PRINTS" id="PR00344">
    <property type="entry name" value="BCTRLSENSOR"/>
</dbReference>
<dbReference type="PANTHER" id="PTHR43711">
    <property type="entry name" value="TWO-COMPONENT HISTIDINE KINASE"/>
    <property type="match status" value="1"/>
</dbReference>
<dbReference type="Pfam" id="PF02518">
    <property type="entry name" value="HATPase_c"/>
    <property type="match status" value="1"/>
</dbReference>
<sequence>MKCFRFIKLKISIFFFIIIFFIVHKSSYAYCNNNQLNHVKSVLILQPYYKENCKFNRMSDIIKYILDERYTKITYNFEYLELDSSKDISYINTKANYLKSKYKDHKFDLIIVLNDESLNFVANYYNDLFKDIPVVFGAVNDITKLKSYPYNLFSGIVKESQLDDTLHLISNLHPETKQINILLNANVYSQLLLDEVLLLDEHFTDIKLNYICSDYIEDVTSKIENSNPNEVNLIAGYFKNKKNIYLPPKEVIENLQQATNSPIYSLKSGYIGLKGVIGGKIFNSEEHGEQIGNLALKVLMNENFSSAPLLYDNSSKYTFNYDELTKFHISMKDLPEGSIVLNKPLIPFDMPSEVKELILGLIFTFLLITMFQSINATRLRRKSLKKQQELNDIIEYDRIKTEFLANISHELRTPLNVMLSALQLLELYESSGDIVYKTEKAKDKISCINQNGLRLLRIINNLIDITKLDAGFLQLNLENINIVEVVENLVLSTVDYVENRNISLIFDTEEEEIFTAIDYDKIERVVLNLLSNAIKFTNPGGLITVDIKLKENNVLIIVKDTGVGIPEEKQDHIFERFTQIDNSLTRNADGSGIGLSIVKSIVELHNGKIYVDSKVNEGSTFTVELPVRVLENNAIELNKDISSNINTKINLEFSDLYNKNL</sequence>
<dbReference type="InterPro" id="IPR036890">
    <property type="entry name" value="HATPase_C_sf"/>
</dbReference>